<gene>
    <name evidence="2" type="primary">abgT_2</name>
    <name evidence="2" type="ORF">NCTC7928_07140</name>
</gene>
<evidence type="ECO:0000313" key="2">
    <source>
        <dbReference type="EMBL" id="STF46337.1"/>
    </source>
</evidence>
<keyword evidence="1" id="KW-0472">Membrane</keyword>
<dbReference type="PANTHER" id="PTHR30282">
    <property type="entry name" value="P-AMINOBENZOYL GLUTAMATE TRANSPORTER"/>
    <property type="match status" value="1"/>
</dbReference>
<dbReference type="GO" id="GO:1902604">
    <property type="term" value="P:p-aminobenzoyl-glutamate transmembrane transport"/>
    <property type="evidence" value="ECO:0007669"/>
    <property type="project" value="InterPro"/>
</dbReference>
<dbReference type="AlphaFoldDB" id="A0A376LQ45"/>
<feature type="transmembrane region" description="Helical" evidence="1">
    <location>
        <begin position="113"/>
        <end position="134"/>
    </location>
</feature>
<dbReference type="PANTHER" id="PTHR30282:SF0">
    <property type="entry name" value="P-AMINOBENZOYL-GLUTAMATE TRANSPORT PROTEIN"/>
    <property type="match status" value="1"/>
</dbReference>
<feature type="transmembrane region" description="Helical" evidence="1">
    <location>
        <begin position="194"/>
        <end position="215"/>
    </location>
</feature>
<organism evidence="2 3">
    <name type="scientific">Escherichia coli</name>
    <dbReference type="NCBI Taxonomy" id="562"/>
    <lineage>
        <taxon>Bacteria</taxon>
        <taxon>Pseudomonadati</taxon>
        <taxon>Pseudomonadota</taxon>
        <taxon>Gammaproteobacteria</taxon>
        <taxon>Enterobacterales</taxon>
        <taxon>Enterobacteriaceae</taxon>
        <taxon>Escherichia</taxon>
    </lineage>
</organism>
<feature type="transmembrane region" description="Helical" evidence="1">
    <location>
        <begin position="282"/>
        <end position="307"/>
    </location>
</feature>
<sequence>MLLSGISTEAAAAFNPQMHVSVIDNWYFMASSVVVLTIVGGLITDKIIEPRLGQWQGNSDEKLQTLTESQRFGLRIAGVVSLLFIAAIALMVIPENGILRDPINHTVMPSPFIKGIVPLIILFFFVVSLAYGIATRTIRRQADLPHLMIEPMKEMAGFIVMVFPLAQFVAMFNWSNMGKFIAVGLTDILESSGLSGIPAFVGLALLSSFLCMFIASGSAIWSILAPIFVPMFMLLGFHPAFAQILFRIADSSVLPLAPVSPFVPLFLGFLQRYKPDAKLGTYYSLVLPYPLIFLVVWLLMLLAWYLVGLPIGPGIYPRLS</sequence>
<feature type="transmembrane region" description="Helical" evidence="1">
    <location>
        <begin position="155"/>
        <end position="174"/>
    </location>
</feature>
<feature type="transmembrane region" description="Helical" evidence="1">
    <location>
        <begin position="26"/>
        <end position="44"/>
    </location>
</feature>
<keyword evidence="1" id="KW-0812">Transmembrane</keyword>
<accession>A0A376LQ45</accession>
<dbReference type="EMBL" id="UGAB01000002">
    <property type="protein sequence ID" value="STF46337.1"/>
    <property type="molecule type" value="Genomic_DNA"/>
</dbReference>
<feature type="transmembrane region" description="Helical" evidence="1">
    <location>
        <begin position="227"/>
        <end position="246"/>
    </location>
</feature>
<feature type="transmembrane region" description="Helical" evidence="1">
    <location>
        <begin position="252"/>
        <end position="270"/>
    </location>
</feature>
<keyword evidence="1" id="KW-1133">Transmembrane helix</keyword>
<name>A0A376LQ45_ECOLX</name>
<evidence type="ECO:0000256" key="1">
    <source>
        <dbReference type="SAM" id="Phobius"/>
    </source>
</evidence>
<proteinExistence type="predicted"/>
<dbReference type="GO" id="GO:0015558">
    <property type="term" value="F:secondary active p-aminobenzoyl-glutamate transmembrane transporter activity"/>
    <property type="evidence" value="ECO:0007669"/>
    <property type="project" value="InterPro"/>
</dbReference>
<protein>
    <submittedName>
        <fullName evidence="2">Aminobenzoyl-glutamate transporter</fullName>
    </submittedName>
</protein>
<dbReference type="Proteomes" id="UP000254877">
    <property type="component" value="Unassembled WGS sequence"/>
</dbReference>
<reference evidence="2 3" key="1">
    <citation type="submission" date="2018-06" db="EMBL/GenBank/DDBJ databases">
        <authorList>
            <consortium name="Pathogen Informatics"/>
            <person name="Doyle S."/>
        </authorList>
    </citation>
    <scope>NUCLEOTIDE SEQUENCE [LARGE SCALE GENOMIC DNA]</scope>
    <source>
        <strain evidence="2 3">NCTC7928</strain>
    </source>
</reference>
<feature type="transmembrane region" description="Helical" evidence="1">
    <location>
        <begin position="72"/>
        <end position="93"/>
    </location>
</feature>
<dbReference type="Pfam" id="PF03806">
    <property type="entry name" value="ABG_transport"/>
    <property type="match status" value="1"/>
</dbReference>
<evidence type="ECO:0000313" key="3">
    <source>
        <dbReference type="Proteomes" id="UP000254877"/>
    </source>
</evidence>
<dbReference type="InterPro" id="IPR004697">
    <property type="entry name" value="AbgT"/>
</dbReference>